<keyword evidence="4" id="KW-1003">Cell membrane</keyword>
<evidence type="ECO:0000256" key="2">
    <source>
        <dbReference type="ARBA" id="ARBA00007935"/>
    </source>
</evidence>
<feature type="transmembrane region" description="Helical" evidence="8">
    <location>
        <begin position="185"/>
        <end position="204"/>
    </location>
</feature>
<dbReference type="Pfam" id="PF01032">
    <property type="entry name" value="FecCD"/>
    <property type="match status" value="1"/>
</dbReference>
<evidence type="ECO:0000256" key="8">
    <source>
        <dbReference type="SAM" id="Phobius"/>
    </source>
</evidence>
<comment type="subcellular location">
    <subcellularLocation>
        <location evidence="1">Cell membrane</location>
        <topology evidence="1">Multi-pass membrane protein</topology>
    </subcellularLocation>
</comment>
<comment type="similarity">
    <text evidence="2">Belongs to the binding-protein-dependent transport system permease family. FecCD subfamily.</text>
</comment>
<dbReference type="InterPro" id="IPR037294">
    <property type="entry name" value="ABC_BtuC-like"/>
</dbReference>
<dbReference type="AlphaFoldDB" id="A0A918UWI1"/>
<keyword evidence="10" id="KW-1185">Reference proteome</keyword>
<feature type="transmembrane region" description="Helical" evidence="8">
    <location>
        <begin position="57"/>
        <end position="76"/>
    </location>
</feature>
<dbReference type="GO" id="GO:0015889">
    <property type="term" value="P:cobalamin transport"/>
    <property type="evidence" value="ECO:0007669"/>
    <property type="project" value="TreeGrafter"/>
</dbReference>
<feature type="transmembrane region" description="Helical" evidence="8">
    <location>
        <begin position="231"/>
        <end position="255"/>
    </location>
</feature>
<feature type="transmembrane region" description="Helical" evidence="8">
    <location>
        <begin position="142"/>
        <end position="165"/>
    </location>
</feature>
<evidence type="ECO:0000313" key="10">
    <source>
        <dbReference type="Proteomes" id="UP000662572"/>
    </source>
</evidence>
<evidence type="ECO:0000256" key="6">
    <source>
        <dbReference type="ARBA" id="ARBA00022989"/>
    </source>
</evidence>
<name>A0A918UWI1_9CAUL</name>
<protein>
    <submittedName>
        <fullName evidence="9">Iron ABC transporter</fullName>
    </submittedName>
</protein>
<dbReference type="SUPFAM" id="SSF81345">
    <property type="entry name" value="ABC transporter involved in vitamin B12 uptake, BtuC"/>
    <property type="match status" value="1"/>
</dbReference>
<dbReference type="GO" id="GO:0022857">
    <property type="term" value="F:transmembrane transporter activity"/>
    <property type="evidence" value="ECO:0007669"/>
    <property type="project" value="InterPro"/>
</dbReference>
<feature type="transmembrane region" description="Helical" evidence="8">
    <location>
        <begin position="88"/>
        <end position="111"/>
    </location>
</feature>
<feature type="transmembrane region" description="Helical" evidence="8">
    <location>
        <begin position="305"/>
        <end position="322"/>
    </location>
</feature>
<evidence type="ECO:0000313" key="9">
    <source>
        <dbReference type="EMBL" id="GGZ40700.1"/>
    </source>
</evidence>
<dbReference type="GO" id="GO:0005886">
    <property type="term" value="C:plasma membrane"/>
    <property type="evidence" value="ECO:0007669"/>
    <property type="project" value="UniProtKB-SubCell"/>
</dbReference>
<reference evidence="9" key="2">
    <citation type="submission" date="2020-09" db="EMBL/GenBank/DDBJ databases">
        <authorList>
            <person name="Sun Q."/>
            <person name="Kim S."/>
        </authorList>
    </citation>
    <scope>NUCLEOTIDE SEQUENCE</scope>
    <source>
        <strain evidence="9">KCTC 32296</strain>
    </source>
</reference>
<evidence type="ECO:0000256" key="4">
    <source>
        <dbReference type="ARBA" id="ARBA00022475"/>
    </source>
</evidence>
<organism evidence="9 10">
    <name type="scientific">Asticcacaulis endophyticus</name>
    <dbReference type="NCBI Taxonomy" id="1395890"/>
    <lineage>
        <taxon>Bacteria</taxon>
        <taxon>Pseudomonadati</taxon>
        <taxon>Pseudomonadota</taxon>
        <taxon>Alphaproteobacteria</taxon>
        <taxon>Caulobacterales</taxon>
        <taxon>Caulobacteraceae</taxon>
        <taxon>Asticcacaulis</taxon>
    </lineage>
</organism>
<keyword evidence="3" id="KW-0813">Transport</keyword>
<dbReference type="EMBL" id="BMZB01000004">
    <property type="protein sequence ID" value="GGZ40700.1"/>
    <property type="molecule type" value="Genomic_DNA"/>
</dbReference>
<evidence type="ECO:0000256" key="7">
    <source>
        <dbReference type="ARBA" id="ARBA00023136"/>
    </source>
</evidence>
<reference evidence="9" key="1">
    <citation type="journal article" date="2014" name="Int. J. Syst. Evol. Microbiol.">
        <title>Complete genome sequence of Corynebacterium casei LMG S-19264T (=DSM 44701T), isolated from a smear-ripened cheese.</title>
        <authorList>
            <consortium name="US DOE Joint Genome Institute (JGI-PGF)"/>
            <person name="Walter F."/>
            <person name="Albersmeier A."/>
            <person name="Kalinowski J."/>
            <person name="Ruckert C."/>
        </authorList>
    </citation>
    <scope>NUCLEOTIDE SEQUENCE</scope>
    <source>
        <strain evidence="9">KCTC 32296</strain>
    </source>
</reference>
<feature type="transmembrane region" description="Helical" evidence="8">
    <location>
        <begin position="117"/>
        <end position="135"/>
    </location>
</feature>
<accession>A0A918UWI1</accession>
<dbReference type="Proteomes" id="UP000662572">
    <property type="component" value="Unassembled WGS sequence"/>
</dbReference>
<evidence type="ECO:0000256" key="5">
    <source>
        <dbReference type="ARBA" id="ARBA00022692"/>
    </source>
</evidence>
<gene>
    <name evidence="9" type="ORF">GCM10011273_29280</name>
</gene>
<evidence type="ECO:0000256" key="1">
    <source>
        <dbReference type="ARBA" id="ARBA00004651"/>
    </source>
</evidence>
<keyword evidence="5 8" id="KW-0812">Transmembrane</keyword>
<dbReference type="InterPro" id="IPR000522">
    <property type="entry name" value="ABC_transptr_permease_BtuC"/>
</dbReference>
<dbReference type="Gene3D" id="1.10.3470.10">
    <property type="entry name" value="ABC transporter involved in vitamin B12 uptake, BtuC"/>
    <property type="match status" value="1"/>
</dbReference>
<sequence>MRVKSLSLAGGLLISGLVLMGALLIVGDVPLSGADYIEAITHPQSLNGEIVWGIRLPRNLCAWGVGAMLGVAGAVMQGLLRNPLAEPGILGVSSGAGLGASVAIVLGVGLVPFAVEASALLVSLMMSAVLMAFVARFPDRQALILLGVGISSLCGALMALVFNLSPSPVTTTEILGWLMGSVENRSWQDAALCVAGLAVAVGLVPRLRAGLRLLTLGEETAQSMGVNIRHVTLIGVITASVLAGLSVAVAGIIGFVGLAAPHFVRALGLRDPYGVIWPSGLAGGVMVLMADGLIRVMPASGDIRLGVLTSLIGAPLFALIAYKSAKSWA</sequence>
<dbReference type="PANTHER" id="PTHR30472:SF29">
    <property type="entry name" value="VITAMIN B12 IMPORT SYSTEM PERMEASE PROTEIN BTUC"/>
    <property type="match status" value="1"/>
</dbReference>
<proteinExistence type="inferred from homology"/>
<evidence type="ECO:0000256" key="3">
    <source>
        <dbReference type="ARBA" id="ARBA00022448"/>
    </source>
</evidence>
<dbReference type="CDD" id="cd06550">
    <property type="entry name" value="TM_ABC_iron-siderophores_like"/>
    <property type="match status" value="1"/>
</dbReference>
<comment type="caution">
    <text evidence="9">The sequence shown here is derived from an EMBL/GenBank/DDBJ whole genome shotgun (WGS) entry which is preliminary data.</text>
</comment>
<dbReference type="PANTHER" id="PTHR30472">
    <property type="entry name" value="FERRIC ENTEROBACTIN TRANSPORT SYSTEM PERMEASE PROTEIN"/>
    <property type="match status" value="1"/>
</dbReference>
<feature type="transmembrane region" description="Helical" evidence="8">
    <location>
        <begin position="275"/>
        <end position="293"/>
    </location>
</feature>
<keyword evidence="6 8" id="KW-1133">Transmembrane helix</keyword>
<keyword evidence="7 8" id="KW-0472">Membrane</keyword>